<comment type="caution">
    <text evidence="6">The sequence shown here is derived from an EMBL/GenBank/DDBJ whole genome shotgun (WGS) entry which is preliminary data.</text>
</comment>
<accession>A0ABW7MZS3</accession>
<dbReference type="InterPro" id="IPR003305">
    <property type="entry name" value="CenC_carb-bd"/>
</dbReference>
<protein>
    <submittedName>
        <fullName evidence="6">T9SS type A sorting domain-containing protein</fullName>
    </submittedName>
</protein>
<evidence type="ECO:0000259" key="5">
    <source>
        <dbReference type="Pfam" id="PF18962"/>
    </source>
</evidence>
<dbReference type="EMBL" id="JBAWKB010000003">
    <property type="protein sequence ID" value="MFH6772331.1"/>
    <property type="molecule type" value="Genomic_DNA"/>
</dbReference>
<feature type="chain" id="PRO_5046992341" evidence="3">
    <location>
        <begin position="19"/>
        <end position="251"/>
    </location>
</feature>
<evidence type="ECO:0000256" key="1">
    <source>
        <dbReference type="ARBA" id="ARBA00022729"/>
    </source>
</evidence>
<reference evidence="6 7" key="1">
    <citation type="submission" date="2024-02" db="EMBL/GenBank/DDBJ databases">
        <title>A Gaetbulibacter species isolated from tidal flats and genomic insights of their niches.</title>
        <authorList>
            <person name="Ye Y."/>
        </authorList>
    </citation>
    <scope>NUCLEOTIDE SEQUENCE [LARGE SCALE GENOMIC DNA]</scope>
    <source>
        <strain evidence="6 7">KYW382</strain>
    </source>
</reference>
<dbReference type="RefSeq" id="WP_344737742.1">
    <property type="nucleotide sequence ID" value="NZ_BAABAY010000001.1"/>
</dbReference>
<proteinExistence type="predicted"/>
<feature type="domain" description="Secretion system C-terminal sorting" evidence="5">
    <location>
        <begin position="182"/>
        <end position="245"/>
    </location>
</feature>
<organism evidence="6 7">
    <name type="scientific">Gaetbulibacter aestuarii</name>
    <dbReference type="NCBI Taxonomy" id="1502358"/>
    <lineage>
        <taxon>Bacteria</taxon>
        <taxon>Pseudomonadati</taxon>
        <taxon>Bacteroidota</taxon>
        <taxon>Flavobacteriia</taxon>
        <taxon>Flavobacteriales</taxon>
        <taxon>Flavobacteriaceae</taxon>
        <taxon>Gaetbulibacter</taxon>
    </lineage>
</organism>
<gene>
    <name evidence="6" type="ORF">V8G58_10340</name>
</gene>
<feature type="signal peptide" evidence="3">
    <location>
        <begin position="1"/>
        <end position="18"/>
    </location>
</feature>
<evidence type="ECO:0000313" key="7">
    <source>
        <dbReference type="Proteomes" id="UP001610100"/>
    </source>
</evidence>
<feature type="domain" description="CBM-cenC" evidence="4">
    <location>
        <begin position="19"/>
        <end position="151"/>
    </location>
</feature>
<evidence type="ECO:0000256" key="3">
    <source>
        <dbReference type="SAM" id="SignalP"/>
    </source>
</evidence>
<keyword evidence="1 3" id="KW-0732">Signal</keyword>
<dbReference type="Proteomes" id="UP001610100">
    <property type="component" value="Unassembled WGS sequence"/>
</dbReference>
<sequence length="251" mass="27592">MKKITFLLILLTAVFGFSQNLISNGDFETGDATGWSGYKNGTVSNTSYDVNIYGQWLGKIENSDGSLFQAVTVVPGETYNVSFDYLWVSNGNTSNMNVTVKDTPSGSGNNLTLSNSDTKYTLNSTNDTWFSGSFSFVATTSDARIVFFKGTNNNPFRLDNVVIENASSLSITDLEKFNFKSYPNPTTNYISLSAAKNIDKIEVYDLLGKQVLTKTIADTRDNVNVSNLAAGLYILKAYIEEAEGTFKFVKK</sequence>
<evidence type="ECO:0000313" key="6">
    <source>
        <dbReference type="EMBL" id="MFH6772331.1"/>
    </source>
</evidence>
<dbReference type="Pfam" id="PF02018">
    <property type="entry name" value="CBM_4_9"/>
    <property type="match status" value="1"/>
</dbReference>
<dbReference type="SUPFAM" id="SSF49785">
    <property type="entry name" value="Galactose-binding domain-like"/>
    <property type="match status" value="1"/>
</dbReference>
<evidence type="ECO:0000256" key="2">
    <source>
        <dbReference type="ARBA" id="ARBA00022801"/>
    </source>
</evidence>
<keyword evidence="7" id="KW-1185">Reference proteome</keyword>
<dbReference type="Pfam" id="PF18962">
    <property type="entry name" value="Por_Secre_tail"/>
    <property type="match status" value="1"/>
</dbReference>
<name>A0ABW7MZS3_9FLAO</name>
<dbReference type="InterPro" id="IPR026444">
    <property type="entry name" value="Secre_tail"/>
</dbReference>
<keyword evidence="2" id="KW-0378">Hydrolase</keyword>
<evidence type="ECO:0000259" key="4">
    <source>
        <dbReference type="Pfam" id="PF02018"/>
    </source>
</evidence>
<dbReference type="Gene3D" id="2.60.120.260">
    <property type="entry name" value="Galactose-binding domain-like"/>
    <property type="match status" value="1"/>
</dbReference>
<dbReference type="NCBIfam" id="TIGR04183">
    <property type="entry name" value="Por_Secre_tail"/>
    <property type="match status" value="1"/>
</dbReference>
<dbReference type="InterPro" id="IPR008979">
    <property type="entry name" value="Galactose-bd-like_sf"/>
</dbReference>